<feature type="compositionally biased region" description="Basic and acidic residues" evidence="1">
    <location>
        <begin position="119"/>
        <end position="132"/>
    </location>
</feature>
<feature type="region of interest" description="Disordered" evidence="1">
    <location>
        <begin position="105"/>
        <end position="153"/>
    </location>
</feature>
<dbReference type="Proteomes" id="UP000299102">
    <property type="component" value="Unassembled WGS sequence"/>
</dbReference>
<dbReference type="EMBL" id="BGZK01011903">
    <property type="protein sequence ID" value="GBP08657.1"/>
    <property type="molecule type" value="Genomic_DNA"/>
</dbReference>
<evidence type="ECO:0000256" key="1">
    <source>
        <dbReference type="SAM" id="MobiDB-lite"/>
    </source>
</evidence>
<accession>A0A4C1T5B6</accession>
<name>A0A4C1T5B6_EUMVA</name>
<feature type="compositionally biased region" description="Low complexity" evidence="1">
    <location>
        <begin position="135"/>
        <end position="144"/>
    </location>
</feature>
<reference evidence="2 3" key="1">
    <citation type="journal article" date="2019" name="Commun. Biol.">
        <title>The bagworm genome reveals a unique fibroin gene that provides high tensile strength.</title>
        <authorList>
            <person name="Kono N."/>
            <person name="Nakamura H."/>
            <person name="Ohtoshi R."/>
            <person name="Tomita M."/>
            <person name="Numata K."/>
            <person name="Arakawa K."/>
        </authorList>
    </citation>
    <scope>NUCLEOTIDE SEQUENCE [LARGE SCALE GENOMIC DNA]</scope>
</reference>
<comment type="caution">
    <text evidence="2">The sequence shown here is derived from an EMBL/GenBank/DDBJ whole genome shotgun (WGS) entry which is preliminary data.</text>
</comment>
<sequence>MRDDRPEEPERFDVEQGVHVPDQRVVVPQIARIAWRPMGPQILLGRIESQFIVRQRTNFSRSRRRPFECDRDIEVALCRSGVRRRCRDLDPEVRVSFVELGEVREQHIGPEPVGSDDAEGTRDSPLRSRDPRWPPSSQSRWSQRAEQDVDPPL</sequence>
<proteinExistence type="predicted"/>
<protein>
    <submittedName>
        <fullName evidence="2">Uncharacterized protein</fullName>
    </submittedName>
</protein>
<evidence type="ECO:0000313" key="2">
    <source>
        <dbReference type="EMBL" id="GBP08657.1"/>
    </source>
</evidence>
<organism evidence="2 3">
    <name type="scientific">Eumeta variegata</name>
    <name type="common">Bagworm moth</name>
    <name type="synonym">Eumeta japonica</name>
    <dbReference type="NCBI Taxonomy" id="151549"/>
    <lineage>
        <taxon>Eukaryota</taxon>
        <taxon>Metazoa</taxon>
        <taxon>Ecdysozoa</taxon>
        <taxon>Arthropoda</taxon>
        <taxon>Hexapoda</taxon>
        <taxon>Insecta</taxon>
        <taxon>Pterygota</taxon>
        <taxon>Neoptera</taxon>
        <taxon>Endopterygota</taxon>
        <taxon>Lepidoptera</taxon>
        <taxon>Glossata</taxon>
        <taxon>Ditrysia</taxon>
        <taxon>Tineoidea</taxon>
        <taxon>Psychidae</taxon>
        <taxon>Oiketicinae</taxon>
        <taxon>Eumeta</taxon>
    </lineage>
</organism>
<dbReference type="AlphaFoldDB" id="A0A4C1T5B6"/>
<evidence type="ECO:0000313" key="3">
    <source>
        <dbReference type="Proteomes" id="UP000299102"/>
    </source>
</evidence>
<keyword evidence="3" id="KW-1185">Reference proteome</keyword>
<gene>
    <name evidence="2" type="ORF">EVAR_72184_1</name>
</gene>